<evidence type="ECO:0000313" key="1">
    <source>
        <dbReference type="EMBL" id="KAJ6813696.1"/>
    </source>
</evidence>
<reference evidence="1" key="2">
    <citation type="submission" date="2023-04" db="EMBL/GenBank/DDBJ databases">
        <authorList>
            <person name="Bruccoleri R.E."/>
            <person name="Oakeley E.J."/>
            <person name="Faust A.-M."/>
            <person name="Dessus-Babus S."/>
            <person name="Altorfer M."/>
            <person name="Burckhardt D."/>
            <person name="Oertli M."/>
            <person name="Naumann U."/>
            <person name="Petersen F."/>
            <person name="Wong J."/>
        </authorList>
    </citation>
    <scope>NUCLEOTIDE SEQUENCE</scope>
    <source>
        <strain evidence="1">GSM-AAB239-AS_SAM_17_03QT</strain>
        <tissue evidence="1">Leaf</tissue>
    </source>
</reference>
<evidence type="ECO:0000313" key="2">
    <source>
        <dbReference type="Proteomes" id="UP001140949"/>
    </source>
</evidence>
<dbReference type="EMBL" id="JANAVB010030220">
    <property type="protein sequence ID" value="KAJ6813696.1"/>
    <property type="molecule type" value="Genomic_DNA"/>
</dbReference>
<dbReference type="Proteomes" id="UP001140949">
    <property type="component" value="Unassembled WGS sequence"/>
</dbReference>
<reference evidence="1" key="1">
    <citation type="journal article" date="2023" name="GigaByte">
        <title>Genome assembly of the bearded iris, Iris pallida Lam.</title>
        <authorList>
            <person name="Bruccoleri R.E."/>
            <person name="Oakeley E.J."/>
            <person name="Faust A.M.E."/>
            <person name="Altorfer M."/>
            <person name="Dessus-Babus S."/>
            <person name="Burckhardt D."/>
            <person name="Oertli M."/>
            <person name="Naumann U."/>
            <person name="Petersen F."/>
            <person name="Wong J."/>
        </authorList>
    </citation>
    <scope>NUCLEOTIDE SEQUENCE</scope>
    <source>
        <strain evidence="1">GSM-AAB239-AS_SAM_17_03QT</strain>
    </source>
</reference>
<sequence>MVRRETRLLSLAIEEASGSGVARSGMARPRQLSENTCTLVRAAQGRSRRALTSGQREACLVSAVRIYAQRRGSGTRQRCLASGGAVGDRRWGTVRVGGGDHWPRSRRWRWLSVAATRWCTKRMRLPLAVWS</sequence>
<proteinExistence type="predicted"/>
<comment type="caution">
    <text evidence="1">The sequence shown here is derived from an EMBL/GenBank/DDBJ whole genome shotgun (WGS) entry which is preliminary data.</text>
</comment>
<accession>A0AAX6FBK5</accession>
<dbReference type="AlphaFoldDB" id="A0AAX6FBK5"/>
<gene>
    <name evidence="1" type="ORF">M6B38_142740</name>
</gene>
<organism evidence="1 2">
    <name type="scientific">Iris pallida</name>
    <name type="common">Sweet iris</name>
    <dbReference type="NCBI Taxonomy" id="29817"/>
    <lineage>
        <taxon>Eukaryota</taxon>
        <taxon>Viridiplantae</taxon>
        <taxon>Streptophyta</taxon>
        <taxon>Embryophyta</taxon>
        <taxon>Tracheophyta</taxon>
        <taxon>Spermatophyta</taxon>
        <taxon>Magnoliopsida</taxon>
        <taxon>Liliopsida</taxon>
        <taxon>Asparagales</taxon>
        <taxon>Iridaceae</taxon>
        <taxon>Iridoideae</taxon>
        <taxon>Irideae</taxon>
        <taxon>Iris</taxon>
    </lineage>
</organism>
<keyword evidence="2" id="KW-1185">Reference proteome</keyword>
<protein>
    <submittedName>
        <fullName evidence="1">Vegetative cell wall protein gp1-like</fullName>
    </submittedName>
</protein>
<name>A0AAX6FBK5_IRIPA</name>